<dbReference type="Gene3D" id="3.30.920.30">
    <property type="entry name" value="Hypothetical protein"/>
    <property type="match status" value="1"/>
</dbReference>
<dbReference type="AlphaFoldDB" id="A0A1G1X308"/>
<sequence>MLPRSLPSDVSQKRLAKAFEKVGFIVSVSGGKGGHYKLIDPKSKKFITLQGNVYKLVLKNKLKQAEELGYDATEIMRKY</sequence>
<gene>
    <name evidence="1" type="ORF">A3D99_02690</name>
</gene>
<organism evidence="1 2">
    <name type="scientific">Candidatus Andersenbacteria bacterium RIFCSPHIGHO2_12_FULL_45_11</name>
    <dbReference type="NCBI Taxonomy" id="1797281"/>
    <lineage>
        <taxon>Bacteria</taxon>
        <taxon>Candidatus Anderseniibacteriota</taxon>
    </lineage>
</organism>
<comment type="caution">
    <text evidence="1">The sequence shown here is derived from an EMBL/GenBank/DDBJ whole genome shotgun (WGS) entry which is preliminary data.</text>
</comment>
<dbReference type="SUPFAM" id="SSF54786">
    <property type="entry name" value="YcfA/nrd intein domain"/>
    <property type="match status" value="1"/>
</dbReference>
<evidence type="ECO:0008006" key="3">
    <source>
        <dbReference type="Google" id="ProtNLM"/>
    </source>
</evidence>
<evidence type="ECO:0000313" key="1">
    <source>
        <dbReference type="EMBL" id="OGY34396.1"/>
    </source>
</evidence>
<reference evidence="1 2" key="1">
    <citation type="journal article" date="2016" name="Nat. Commun.">
        <title>Thousands of microbial genomes shed light on interconnected biogeochemical processes in an aquifer system.</title>
        <authorList>
            <person name="Anantharaman K."/>
            <person name="Brown C.T."/>
            <person name="Hug L.A."/>
            <person name="Sharon I."/>
            <person name="Castelle C.J."/>
            <person name="Probst A.J."/>
            <person name="Thomas B.C."/>
            <person name="Singh A."/>
            <person name="Wilkins M.J."/>
            <person name="Karaoz U."/>
            <person name="Brodie E.L."/>
            <person name="Williams K.H."/>
            <person name="Hubbard S.S."/>
            <person name="Banfield J.F."/>
        </authorList>
    </citation>
    <scope>NUCLEOTIDE SEQUENCE [LARGE SCALE GENOMIC DNA]</scope>
</reference>
<proteinExistence type="predicted"/>
<protein>
    <recommendedName>
        <fullName evidence="3">Addiction module toxin, HicA family</fullName>
    </recommendedName>
</protein>
<dbReference type="EMBL" id="MHHR01000014">
    <property type="protein sequence ID" value="OGY34396.1"/>
    <property type="molecule type" value="Genomic_DNA"/>
</dbReference>
<name>A0A1G1X308_9BACT</name>
<accession>A0A1G1X308</accession>
<dbReference type="InterPro" id="IPR038570">
    <property type="entry name" value="HicA_sf"/>
</dbReference>
<evidence type="ECO:0000313" key="2">
    <source>
        <dbReference type="Proteomes" id="UP000177528"/>
    </source>
</evidence>
<dbReference type="Proteomes" id="UP000177528">
    <property type="component" value="Unassembled WGS sequence"/>
</dbReference>